<feature type="region of interest" description="Disordered" evidence="1">
    <location>
        <begin position="584"/>
        <end position="605"/>
    </location>
</feature>
<gene>
    <name evidence="3" type="ORF">C1SCF055_LOCUS25308</name>
</gene>
<dbReference type="GO" id="GO:0017116">
    <property type="term" value="F:single-stranded DNA helicase activity"/>
    <property type="evidence" value="ECO:0007669"/>
    <property type="project" value="TreeGrafter"/>
</dbReference>
<feature type="compositionally biased region" description="Basic and acidic residues" evidence="1">
    <location>
        <begin position="365"/>
        <end position="385"/>
    </location>
</feature>
<dbReference type="EMBL" id="CAMXCT020002577">
    <property type="protein sequence ID" value="CAL1152433.1"/>
    <property type="molecule type" value="Genomic_DNA"/>
</dbReference>
<keyword evidence="4" id="KW-0547">Nucleotide-binding</keyword>
<comment type="caution">
    <text evidence="3">The sequence shown here is derived from an EMBL/GenBank/DDBJ whole genome shotgun (WGS) entry which is preliminary data.</text>
</comment>
<keyword evidence="4" id="KW-0347">Helicase</keyword>
<dbReference type="Proteomes" id="UP001152797">
    <property type="component" value="Unassembled WGS sequence"/>
</dbReference>
<dbReference type="GO" id="GO:0005524">
    <property type="term" value="F:ATP binding"/>
    <property type="evidence" value="ECO:0007669"/>
    <property type="project" value="InterPro"/>
</dbReference>
<dbReference type="InterPro" id="IPR027417">
    <property type="entry name" value="P-loop_NTPase"/>
</dbReference>
<dbReference type="Gene3D" id="3.40.50.300">
    <property type="entry name" value="P-loop containing nucleotide triphosphate hydrolases"/>
    <property type="match status" value="1"/>
</dbReference>
<keyword evidence="4" id="KW-0378">Hydrolase</keyword>
<evidence type="ECO:0000259" key="2">
    <source>
        <dbReference type="Pfam" id="PF17855"/>
    </source>
</evidence>
<evidence type="ECO:0000313" key="3">
    <source>
        <dbReference type="EMBL" id="CAI3999058.1"/>
    </source>
</evidence>
<feature type="domain" description="MCM AAA-lid" evidence="2">
    <location>
        <begin position="81"/>
        <end position="157"/>
    </location>
</feature>
<dbReference type="GO" id="GO:0042555">
    <property type="term" value="C:MCM complex"/>
    <property type="evidence" value="ECO:0007669"/>
    <property type="project" value="TreeGrafter"/>
</dbReference>
<dbReference type="GO" id="GO:0016787">
    <property type="term" value="F:hydrolase activity"/>
    <property type="evidence" value="ECO:0007669"/>
    <property type="project" value="UniProtKB-KW"/>
</dbReference>
<feature type="compositionally biased region" description="Basic and acidic residues" evidence="1">
    <location>
        <begin position="312"/>
        <end position="332"/>
    </location>
</feature>
<dbReference type="EMBL" id="CAMXCT030002577">
    <property type="protein sequence ID" value="CAL4786370.1"/>
    <property type="molecule type" value="Genomic_DNA"/>
</dbReference>
<evidence type="ECO:0000256" key="1">
    <source>
        <dbReference type="SAM" id="MobiDB-lite"/>
    </source>
</evidence>
<dbReference type="EMBL" id="CAMXCT010002577">
    <property type="protein sequence ID" value="CAI3999058.1"/>
    <property type="molecule type" value="Genomic_DNA"/>
</dbReference>
<dbReference type="PANTHER" id="PTHR11630">
    <property type="entry name" value="DNA REPLICATION LICENSING FACTOR MCM FAMILY MEMBER"/>
    <property type="match status" value="1"/>
</dbReference>
<feature type="region of interest" description="Disordered" evidence="1">
    <location>
        <begin position="294"/>
        <end position="436"/>
    </location>
</feature>
<evidence type="ECO:0000313" key="5">
    <source>
        <dbReference type="Proteomes" id="UP001152797"/>
    </source>
</evidence>
<name>A0A9P1CWQ4_9DINO</name>
<dbReference type="InterPro" id="IPR041562">
    <property type="entry name" value="MCM_lid"/>
</dbReference>
<evidence type="ECO:0000313" key="4">
    <source>
        <dbReference type="EMBL" id="CAL4786370.1"/>
    </source>
</evidence>
<dbReference type="PANTHER" id="PTHR11630:SF48">
    <property type="entry name" value="DNA HELICASE MCM9"/>
    <property type="match status" value="1"/>
</dbReference>
<dbReference type="GO" id="GO:0000724">
    <property type="term" value="P:double-strand break repair via homologous recombination"/>
    <property type="evidence" value="ECO:0007669"/>
    <property type="project" value="TreeGrafter"/>
</dbReference>
<sequence length="894" mass="100251">MNSGPLQYHRSTKLDTRGMYLERGESPARLSGLAEPLLSRFDLALALRSQGGNEEGIITSILDASDRDAGQVPGSLEPARVKDFIVVAKQSSLSETADDASSLLDAYYRKLRRGNTTAVLSPRLLESLIRLARAHARLLQHDTIRREDAIAVIFLHQVAWRSHSETDQVLFHFGPLCPEHLSRLDMGSDITCRKDYEVVEGAILWFLGFHKDSGVAPTSSGRLGCESIKPAPAQSFVPQVRRKAKRSHIQEPTAAQLRFLCRRDVMQNRHISCDPKDQLRPQIHSFGSFGGRDFAKRSNLTPDEDDPSWFDQRTDFDQRRDPPHLCDPKDQLRPQIHSFGSFGGRDFAKRSNLTPDEDDPSWFDQRTDFDQRRDPPHLCDPKDQLRPQIHSFGSFGGRDFAKRSNLTPDEDDPSWFDQRTDFDQRRDPPHLCDPKDQLRSQIHSFGSFGGRDFAKRFDQRTDFDQRRDPPHLCDPKDQLRSQIHSFGSFGGRDFAKRTDEEDQHPWFRSIMAAKRLNVAVAAAGGHLLRETLDQVQVPRFANSKTPACKLSVRVLSASLPGLPAPGNFTRSRPFFQLNVGSVEKDTEPADYNPNSTRSEKAAGAEGTQYPWRFDEQVTFTVTTEDLSGPGLKLRLRVISDTQFGFLQFSGRPADVGEATLDLQKRILPSCLQQTLKSDKRRCVWCSPVVPVPLAHIKGGLLGAECKLGEAIAHVALLFSLDTDPDYLLDLTRPSTLKLQQTLRESADEMSRFIDSLPAAPPCCCQPYMGDIDPLDVDAAVGRAALRAWSVAEVQNPLPAPELSPENWVSTTGPNGRRYWHNLALGPPPWEDAESPRSRPSIPSPDEKPNGWIYHEGADGRRFWHHADLGPPPWEIMAKVSSGSLGSGKMQRLEV</sequence>
<feature type="region of interest" description="Disordered" evidence="1">
    <location>
        <begin position="828"/>
        <end position="850"/>
    </location>
</feature>
<protein>
    <submittedName>
        <fullName evidence="4">DNA helicase MCM9 (Minichromosome maintenanc e 9)</fullName>
    </submittedName>
</protein>
<feature type="compositionally biased region" description="Basic and acidic residues" evidence="1">
    <location>
        <begin position="418"/>
        <end position="436"/>
    </location>
</feature>
<dbReference type="GO" id="GO:0005634">
    <property type="term" value="C:nucleus"/>
    <property type="evidence" value="ECO:0007669"/>
    <property type="project" value="UniProtKB-SubCell"/>
</dbReference>
<proteinExistence type="predicted"/>
<dbReference type="Pfam" id="PF17855">
    <property type="entry name" value="MCM_lid"/>
    <property type="match status" value="1"/>
</dbReference>
<organism evidence="3">
    <name type="scientific">Cladocopium goreaui</name>
    <dbReference type="NCBI Taxonomy" id="2562237"/>
    <lineage>
        <taxon>Eukaryota</taxon>
        <taxon>Sar</taxon>
        <taxon>Alveolata</taxon>
        <taxon>Dinophyceae</taxon>
        <taxon>Suessiales</taxon>
        <taxon>Symbiodiniaceae</taxon>
        <taxon>Cladocopium</taxon>
    </lineage>
</organism>
<accession>A0A9P1CWQ4</accession>
<dbReference type="OrthoDB" id="433948at2759"/>
<reference evidence="4 5" key="2">
    <citation type="submission" date="2024-05" db="EMBL/GenBank/DDBJ databases">
        <authorList>
            <person name="Chen Y."/>
            <person name="Shah S."/>
            <person name="Dougan E. K."/>
            <person name="Thang M."/>
            <person name="Chan C."/>
        </authorList>
    </citation>
    <scope>NUCLEOTIDE SEQUENCE [LARGE SCALE GENOMIC DNA]</scope>
</reference>
<dbReference type="GO" id="GO:0003697">
    <property type="term" value="F:single-stranded DNA binding"/>
    <property type="evidence" value="ECO:0007669"/>
    <property type="project" value="TreeGrafter"/>
</dbReference>
<keyword evidence="4" id="KW-0067">ATP-binding</keyword>
<dbReference type="InterPro" id="IPR031327">
    <property type="entry name" value="MCM"/>
</dbReference>
<dbReference type="AlphaFoldDB" id="A0A9P1CWQ4"/>
<keyword evidence="5" id="KW-1185">Reference proteome</keyword>
<reference evidence="3" key="1">
    <citation type="submission" date="2022-10" db="EMBL/GenBank/DDBJ databases">
        <authorList>
            <person name="Chen Y."/>
            <person name="Dougan E. K."/>
            <person name="Chan C."/>
            <person name="Rhodes N."/>
            <person name="Thang M."/>
        </authorList>
    </citation>
    <scope>NUCLEOTIDE SEQUENCE</scope>
</reference>